<keyword evidence="1" id="KW-0479">Metal-binding</keyword>
<dbReference type="GO" id="GO:0016567">
    <property type="term" value="P:protein ubiquitination"/>
    <property type="evidence" value="ECO:0007669"/>
    <property type="project" value="TreeGrafter"/>
</dbReference>
<proteinExistence type="predicted"/>
<dbReference type="Pfam" id="PF13639">
    <property type="entry name" value="zf-RING_2"/>
    <property type="match status" value="1"/>
</dbReference>
<dbReference type="Gene3D" id="3.30.40.10">
    <property type="entry name" value="Zinc/RING finger domain, C3HC4 (zinc finger)"/>
    <property type="match status" value="1"/>
</dbReference>
<feature type="compositionally biased region" description="Gly residues" evidence="5">
    <location>
        <begin position="327"/>
        <end position="341"/>
    </location>
</feature>
<evidence type="ECO:0000256" key="1">
    <source>
        <dbReference type="ARBA" id="ARBA00022723"/>
    </source>
</evidence>
<evidence type="ECO:0000256" key="2">
    <source>
        <dbReference type="ARBA" id="ARBA00022771"/>
    </source>
</evidence>
<keyword evidence="8" id="KW-1185">Reference proteome</keyword>
<evidence type="ECO:0000256" key="3">
    <source>
        <dbReference type="ARBA" id="ARBA00022833"/>
    </source>
</evidence>
<evidence type="ECO:0000256" key="4">
    <source>
        <dbReference type="PROSITE-ProRule" id="PRU00175"/>
    </source>
</evidence>
<dbReference type="EMBL" id="ML178820">
    <property type="protein sequence ID" value="TFL03535.1"/>
    <property type="molecule type" value="Genomic_DNA"/>
</dbReference>
<dbReference type="InterPro" id="IPR013083">
    <property type="entry name" value="Znf_RING/FYVE/PHD"/>
</dbReference>
<dbReference type="PROSITE" id="PS50089">
    <property type="entry name" value="ZF_RING_2"/>
    <property type="match status" value="1"/>
</dbReference>
<dbReference type="SUPFAM" id="SSF57850">
    <property type="entry name" value="RING/U-box"/>
    <property type="match status" value="1"/>
</dbReference>
<evidence type="ECO:0000259" key="6">
    <source>
        <dbReference type="PROSITE" id="PS50089"/>
    </source>
</evidence>
<keyword evidence="3" id="KW-0862">Zinc</keyword>
<dbReference type="PANTHER" id="PTHR15710:SF243">
    <property type="entry name" value="E3 UBIQUITIN-PROTEIN LIGASE PRAJA-2 ISOFORM X1"/>
    <property type="match status" value="1"/>
</dbReference>
<feature type="domain" description="RING-type" evidence="6">
    <location>
        <begin position="234"/>
        <end position="281"/>
    </location>
</feature>
<protein>
    <recommendedName>
        <fullName evidence="6">RING-type domain-containing protein</fullName>
    </recommendedName>
</protein>
<dbReference type="InterPro" id="IPR001841">
    <property type="entry name" value="Znf_RING"/>
</dbReference>
<feature type="region of interest" description="Disordered" evidence="5">
    <location>
        <begin position="288"/>
        <end position="371"/>
    </location>
</feature>
<feature type="compositionally biased region" description="Basic and acidic residues" evidence="5">
    <location>
        <begin position="349"/>
        <end position="360"/>
    </location>
</feature>
<evidence type="ECO:0000313" key="7">
    <source>
        <dbReference type="EMBL" id="TFL03535.1"/>
    </source>
</evidence>
<dbReference type="PANTHER" id="PTHR15710">
    <property type="entry name" value="E3 UBIQUITIN-PROTEIN LIGASE PRAJA"/>
    <property type="match status" value="1"/>
</dbReference>
<organism evidence="7 8">
    <name type="scientific">Pterulicium gracile</name>
    <dbReference type="NCBI Taxonomy" id="1884261"/>
    <lineage>
        <taxon>Eukaryota</taxon>
        <taxon>Fungi</taxon>
        <taxon>Dikarya</taxon>
        <taxon>Basidiomycota</taxon>
        <taxon>Agaricomycotina</taxon>
        <taxon>Agaricomycetes</taxon>
        <taxon>Agaricomycetidae</taxon>
        <taxon>Agaricales</taxon>
        <taxon>Pleurotineae</taxon>
        <taxon>Pterulaceae</taxon>
        <taxon>Pterulicium</taxon>
    </lineage>
</organism>
<dbReference type="SMART" id="SM00184">
    <property type="entry name" value="RING"/>
    <property type="match status" value="1"/>
</dbReference>
<dbReference type="AlphaFoldDB" id="A0A5C3QNH6"/>
<name>A0A5C3QNH6_9AGAR</name>
<evidence type="ECO:0000256" key="5">
    <source>
        <dbReference type="SAM" id="MobiDB-lite"/>
    </source>
</evidence>
<dbReference type="STRING" id="1884261.A0A5C3QNH6"/>
<dbReference type="GO" id="GO:0061630">
    <property type="term" value="F:ubiquitin protein ligase activity"/>
    <property type="evidence" value="ECO:0007669"/>
    <property type="project" value="TreeGrafter"/>
</dbReference>
<dbReference type="GO" id="GO:0008270">
    <property type="term" value="F:zinc ion binding"/>
    <property type="evidence" value="ECO:0007669"/>
    <property type="project" value="UniProtKB-KW"/>
</dbReference>
<dbReference type="Proteomes" id="UP000305067">
    <property type="component" value="Unassembled WGS sequence"/>
</dbReference>
<accession>A0A5C3QNH6</accession>
<dbReference type="OrthoDB" id="8062037at2759"/>
<keyword evidence="2 4" id="KW-0863">Zinc-finger</keyword>
<reference evidence="7 8" key="1">
    <citation type="journal article" date="2019" name="Nat. Ecol. Evol.">
        <title>Megaphylogeny resolves global patterns of mushroom evolution.</title>
        <authorList>
            <person name="Varga T."/>
            <person name="Krizsan K."/>
            <person name="Foldi C."/>
            <person name="Dima B."/>
            <person name="Sanchez-Garcia M."/>
            <person name="Sanchez-Ramirez S."/>
            <person name="Szollosi G.J."/>
            <person name="Szarkandi J.G."/>
            <person name="Papp V."/>
            <person name="Albert L."/>
            <person name="Andreopoulos W."/>
            <person name="Angelini C."/>
            <person name="Antonin V."/>
            <person name="Barry K.W."/>
            <person name="Bougher N.L."/>
            <person name="Buchanan P."/>
            <person name="Buyck B."/>
            <person name="Bense V."/>
            <person name="Catcheside P."/>
            <person name="Chovatia M."/>
            <person name="Cooper J."/>
            <person name="Damon W."/>
            <person name="Desjardin D."/>
            <person name="Finy P."/>
            <person name="Geml J."/>
            <person name="Haridas S."/>
            <person name="Hughes K."/>
            <person name="Justo A."/>
            <person name="Karasinski D."/>
            <person name="Kautmanova I."/>
            <person name="Kiss B."/>
            <person name="Kocsube S."/>
            <person name="Kotiranta H."/>
            <person name="LaButti K.M."/>
            <person name="Lechner B.E."/>
            <person name="Liimatainen K."/>
            <person name="Lipzen A."/>
            <person name="Lukacs Z."/>
            <person name="Mihaltcheva S."/>
            <person name="Morgado L.N."/>
            <person name="Niskanen T."/>
            <person name="Noordeloos M.E."/>
            <person name="Ohm R.A."/>
            <person name="Ortiz-Santana B."/>
            <person name="Ovrebo C."/>
            <person name="Racz N."/>
            <person name="Riley R."/>
            <person name="Savchenko A."/>
            <person name="Shiryaev A."/>
            <person name="Soop K."/>
            <person name="Spirin V."/>
            <person name="Szebenyi C."/>
            <person name="Tomsovsky M."/>
            <person name="Tulloss R.E."/>
            <person name="Uehling J."/>
            <person name="Grigoriev I.V."/>
            <person name="Vagvolgyi C."/>
            <person name="Papp T."/>
            <person name="Martin F.M."/>
            <person name="Miettinen O."/>
            <person name="Hibbett D.S."/>
            <person name="Nagy L.G."/>
        </authorList>
    </citation>
    <scope>NUCLEOTIDE SEQUENCE [LARGE SCALE GENOMIC DNA]</scope>
    <source>
        <strain evidence="7 8">CBS 309.79</strain>
    </source>
</reference>
<evidence type="ECO:0000313" key="8">
    <source>
        <dbReference type="Proteomes" id="UP000305067"/>
    </source>
</evidence>
<feature type="region of interest" description="Disordered" evidence="5">
    <location>
        <begin position="75"/>
        <end position="144"/>
    </location>
</feature>
<gene>
    <name evidence="7" type="ORF">BDV98DRAFT_602954</name>
</gene>
<sequence length="371" mass="39856">MSAREPMWYCHECHAEMSPIMVPDPICASCHGSFVEKMDDVVNDDPRSFHTTGALDDDMPGGFGMEDLLTSLLMNRQPAPPRGTHSHPPRPRSLGSQASGGRGLSLTIAAGGGEPRTFRFGSTRERHEPPTMSEFTRNAHDPPEGGAITGNLMAQYLMSMLGGRDPLRNVLGGEGNGSGRMGDYVFNQQALDEVLTQLMDNSNSTRPMAAPEEVIEQLPREVLEVGSATLEKDCAVCKDQFKLETEDPEEQIVLTLPCKHPFHEGCILPWLKSSGTCPVCRHALVPQPEHHEPGEFRPTSPNTHRAGGSSARPDASSTPGLFSSIFGLGGSGSGSGGGGGSSSSPPRPEPSRRRSSRDQRNLPGGWNPDLD</sequence>
<dbReference type="GO" id="GO:0005737">
    <property type="term" value="C:cytoplasm"/>
    <property type="evidence" value="ECO:0007669"/>
    <property type="project" value="TreeGrafter"/>
</dbReference>